<keyword evidence="1 2" id="KW-0344">Guanine-nucleotide releasing factor</keyword>
<feature type="domain" description="N-terminal Ras-GEF" evidence="4">
    <location>
        <begin position="99"/>
        <end position="224"/>
    </location>
</feature>
<keyword evidence="6" id="KW-1185">Reference proteome</keyword>
<dbReference type="Proteomes" id="UP000694565">
    <property type="component" value="Unplaced"/>
</dbReference>
<evidence type="ECO:0000256" key="1">
    <source>
        <dbReference type="ARBA" id="ARBA00022658"/>
    </source>
</evidence>
<dbReference type="Gene3D" id="1.10.840.10">
    <property type="entry name" value="Ras guanine-nucleotide exchange factors catalytic domain"/>
    <property type="match status" value="1"/>
</dbReference>
<dbReference type="InterPro" id="IPR019804">
    <property type="entry name" value="Ras_G-nucl-exch_fac_CS"/>
</dbReference>
<dbReference type="SUPFAM" id="SSF54236">
    <property type="entry name" value="Ubiquitin-like"/>
    <property type="match status" value="1"/>
</dbReference>
<dbReference type="PROSITE" id="PS50212">
    <property type="entry name" value="RASGEF_NTER"/>
    <property type="match status" value="1"/>
</dbReference>
<name>A0A8C2WUM9_CYCLU</name>
<dbReference type="PANTHER" id="PTHR23113:SF26">
    <property type="entry name" value="RAP GUANINE NUCLEOTIDE EXCHANGE FACTOR 5"/>
    <property type="match status" value="1"/>
</dbReference>
<organism evidence="5 6">
    <name type="scientific">Cyclopterus lumpus</name>
    <name type="common">Lumpsucker</name>
    <dbReference type="NCBI Taxonomy" id="8103"/>
    <lineage>
        <taxon>Eukaryota</taxon>
        <taxon>Metazoa</taxon>
        <taxon>Chordata</taxon>
        <taxon>Craniata</taxon>
        <taxon>Vertebrata</taxon>
        <taxon>Euteleostomi</taxon>
        <taxon>Actinopterygii</taxon>
        <taxon>Neopterygii</taxon>
        <taxon>Teleostei</taxon>
        <taxon>Neoteleostei</taxon>
        <taxon>Acanthomorphata</taxon>
        <taxon>Eupercaria</taxon>
        <taxon>Perciformes</taxon>
        <taxon>Cottioidei</taxon>
        <taxon>Cottales</taxon>
        <taxon>Cyclopteridae</taxon>
        <taxon>Cyclopterus</taxon>
    </lineage>
</organism>
<dbReference type="Gene3D" id="3.10.20.90">
    <property type="entry name" value="Phosphatidylinositol 3-kinase Catalytic Subunit, Chain A, domain 1"/>
    <property type="match status" value="1"/>
</dbReference>
<dbReference type="InterPro" id="IPR001895">
    <property type="entry name" value="RASGEF_cat_dom"/>
</dbReference>
<reference evidence="5" key="2">
    <citation type="submission" date="2025-09" db="UniProtKB">
        <authorList>
            <consortium name="Ensembl"/>
        </authorList>
    </citation>
    <scope>IDENTIFICATION</scope>
</reference>
<dbReference type="InterPro" id="IPR000651">
    <property type="entry name" value="Ras-like_Gua-exchang_fac_N"/>
</dbReference>
<dbReference type="GO" id="GO:0007265">
    <property type="term" value="P:Ras protein signal transduction"/>
    <property type="evidence" value="ECO:0007669"/>
    <property type="project" value="TreeGrafter"/>
</dbReference>
<dbReference type="InterPro" id="IPR029071">
    <property type="entry name" value="Ubiquitin-like_domsf"/>
</dbReference>
<dbReference type="GO" id="GO:0005886">
    <property type="term" value="C:plasma membrane"/>
    <property type="evidence" value="ECO:0007669"/>
    <property type="project" value="TreeGrafter"/>
</dbReference>
<dbReference type="InterPro" id="IPR008937">
    <property type="entry name" value="Ras-like_GEF"/>
</dbReference>
<dbReference type="CDD" id="cd06224">
    <property type="entry name" value="REM"/>
    <property type="match status" value="1"/>
</dbReference>
<evidence type="ECO:0000313" key="6">
    <source>
        <dbReference type="Proteomes" id="UP000694565"/>
    </source>
</evidence>
<dbReference type="GO" id="GO:0005085">
    <property type="term" value="F:guanyl-nucleotide exchange factor activity"/>
    <property type="evidence" value="ECO:0007669"/>
    <property type="project" value="UniProtKB-KW"/>
</dbReference>
<dbReference type="InterPro" id="IPR023578">
    <property type="entry name" value="Ras_GEF_dom_sf"/>
</dbReference>
<feature type="domain" description="Ras-GEF" evidence="3">
    <location>
        <begin position="363"/>
        <end position="588"/>
    </location>
</feature>
<proteinExistence type="predicted"/>
<accession>A0A8C2WUM9</accession>
<dbReference type="Ensembl" id="ENSCLMT00005009515.1">
    <property type="protein sequence ID" value="ENSCLMP00005008712.1"/>
    <property type="gene ID" value="ENSCLMG00005004975.1"/>
</dbReference>
<dbReference type="GeneTree" id="ENSGT00940000155137"/>
<dbReference type="PANTHER" id="PTHR23113">
    <property type="entry name" value="GUANINE NUCLEOTIDE EXCHANGE FACTOR"/>
    <property type="match status" value="1"/>
</dbReference>
<dbReference type="SMART" id="SM00147">
    <property type="entry name" value="RasGEF"/>
    <property type="match status" value="1"/>
</dbReference>
<reference evidence="5" key="1">
    <citation type="submission" date="2025-08" db="UniProtKB">
        <authorList>
            <consortium name="Ensembl"/>
        </authorList>
    </citation>
    <scope>IDENTIFICATION</scope>
</reference>
<dbReference type="AlphaFoldDB" id="A0A8C2WUM9"/>
<evidence type="ECO:0000256" key="2">
    <source>
        <dbReference type="PROSITE-ProRule" id="PRU00168"/>
    </source>
</evidence>
<dbReference type="Gene3D" id="1.20.870.10">
    <property type="entry name" value="Son of sevenless (SoS) protein Chain: S domain 1"/>
    <property type="match status" value="1"/>
</dbReference>
<protein>
    <submittedName>
        <fullName evidence="5">Rap guanine nucleotide exchange factor 5</fullName>
    </submittedName>
</protein>
<evidence type="ECO:0000313" key="5">
    <source>
        <dbReference type="Ensembl" id="ENSCLMP00005008712.1"/>
    </source>
</evidence>
<dbReference type="Pfam" id="PF00617">
    <property type="entry name" value="RasGEF"/>
    <property type="match status" value="1"/>
</dbReference>
<dbReference type="PROSITE" id="PS00720">
    <property type="entry name" value="RASGEF"/>
    <property type="match status" value="1"/>
</dbReference>
<dbReference type="InterPro" id="IPR036964">
    <property type="entry name" value="RASGEF_cat_dom_sf"/>
</dbReference>
<dbReference type="SMART" id="SM00229">
    <property type="entry name" value="RasGEFN"/>
    <property type="match status" value="1"/>
</dbReference>
<evidence type="ECO:0000259" key="4">
    <source>
        <dbReference type="PROSITE" id="PS50212"/>
    </source>
</evidence>
<gene>
    <name evidence="5" type="primary">RAPGEF5</name>
</gene>
<dbReference type="SUPFAM" id="SSF48366">
    <property type="entry name" value="Ras GEF"/>
    <property type="match status" value="1"/>
</dbReference>
<sequence length="589" mass="68041">MSWDCGLRYMFSVSPALQTGNMCILQDKEDLSRLEVVQRLAKDGCRFLQNQSKGSERTSEPQSDEAVRLCLRERGHDVLVLQRISSEQPDSSTDSVVSDRYVVVSGTPEKILEHLLSDLTLDEDQGTTPNKESDILLDDVLLTYPVFMSTSDLCQALLGGKEALERKRKVLHLVSQWMALCKDFLREDEHVKLFMKTLYRYVLDDLNEHPMLEKDVRELKKLYQLHRRHVLDEYSPQRKVREKLLCLLSLHYDREDLIGQMLCHVYITMDSFLSMRARTGIVAQELLQALAERMEVPLGKLVLVAVTYNGGRLLLRPQDRVFSDSLRPVGRLHVCRKDLGEVLNPLTDNTEMQQGAVRMLSLNTWDVAVALTNFDWTIFESIHEQELVYFTFSRHSSSSHTVALELLLQRCNEVQLWVMTEVLLCPTLCKRVQLIKKFIKIAAHCKAQRNLNCFFAIIMGLNTAAVSRLGQTWEKIPGKFKRLFSELETVTDPSLNHKAYRDSFKKMKAPKIPFPPLLLKDITFIHEGNKTFHDNLVNFEKLHMIADTVRLIRQCQKDHMEARAYIDYLHIIDNQQTLFELSHGLEPRA</sequence>
<dbReference type="CDD" id="cd00155">
    <property type="entry name" value="RasGEF"/>
    <property type="match status" value="1"/>
</dbReference>
<dbReference type="PROSITE" id="PS50009">
    <property type="entry name" value="RASGEF_CAT"/>
    <property type="match status" value="1"/>
</dbReference>
<evidence type="ECO:0000259" key="3">
    <source>
        <dbReference type="PROSITE" id="PS50009"/>
    </source>
</evidence>